<dbReference type="Pfam" id="PF17137">
    <property type="entry name" value="DUF5110"/>
    <property type="match status" value="1"/>
</dbReference>
<dbReference type="Gene3D" id="2.60.40.1760">
    <property type="entry name" value="glycosyl hydrolase (family 31)"/>
    <property type="match status" value="1"/>
</dbReference>
<evidence type="ECO:0000259" key="7">
    <source>
        <dbReference type="Pfam" id="PF17137"/>
    </source>
</evidence>
<dbReference type="CDD" id="cd14752">
    <property type="entry name" value="GH31_N"/>
    <property type="match status" value="1"/>
</dbReference>
<accession>A0A6M1PI28</accession>
<dbReference type="GO" id="GO:0030246">
    <property type="term" value="F:carbohydrate binding"/>
    <property type="evidence" value="ECO:0007669"/>
    <property type="project" value="InterPro"/>
</dbReference>
<dbReference type="GO" id="GO:0004553">
    <property type="term" value="F:hydrolase activity, hydrolyzing O-glycosyl compounds"/>
    <property type="evidence" value="ECO:0007669"/>
    <property type="project" value="InterPro"/>
</dbReference>
<dbReference type="SUPFAM" id="SSF74650">
    <property type="entry name" value="Galactose mutarotase-like"/>
    <property type="match status" value="1"/>
</dbReference>
<dbReference type="InterPro" id="IPR025887">
    <property type="entry name" value="Glyco_hydro_31_N_dom"/>
</dbReference>
<dbReference type="GO" id="GO:0005975">
    <property type="term" value="P:carbohydrate metabolic process"/>
    <property type="evidence" value="ECO:0007669"/>
    <property type="project" value="InterPro"/>
</dbReference>
<evidence type="ECO:0000259" key="5">
    <source>
        <dbReference type="Pfam" id="PF01055"/>
    </source>
</evidence>
<evidence type="ECO:0000256" key="2">
    <source>
        <dbReference type="ARBA" id="ARBA00022801"/>
    </source>
</evidence>
<dbReference type="PANTHER" id="PTHR22762">
    <property type="entry name" value="ALPHA-GLUCOSIDASE"/>
    <property type="match status" value="1"/>
</dbReference>
<dbReference type="Gene3D" id="2.60.40.1180">
    <property type="entry name" value="Golgi alpha-mannosidase II"/>
    <property type="match status" value="2"/>
</dbReference>
<dbReference type="Pfam" id="PF13802">
    <property type="entry name" value="Gal_mutarotas_2"/>
    <property type="match status" value="1"/>
</dbReference>
<dbReference type="InterPro" id="IPR048395">
    <property type="entry name" value="Glyco_hydro_31_C"/>
</dbReference>
<evidence type="ECO:0000313" key="9">
    <source>
        <dbReference type="EMBL" id="NGM83217.1"/>
    </source>
</evidence>
<dbReference type="SUPFAM" id="SSF51445">
    <property type="entry name" value="(Trans)glycosidases"/>
    <property type="match status" value="1"/>
</dbReference>
<dbReference type="InterPro" id="IPR013780">
    <property type="entry name" value="Glyco_hydro_b"/>
</dbReference>
<dbReference type="Proteomes" id="UP000480151">
    <property type="component" value="Unassembled WGS sequence"/>
</dbReference>
<feature type="domain" description="Glycoside hydrolase family 31 N-terminal" evidence="6">
    <location>
        <begin position="51"/>
        <end position="219"/>
    </location>
</feature>
<dbReference type="Gene3D" id="3.20.20.80">
    <property type="entry name" value="Glycosidases"/>
    <property type="match status" value="1"/>
</dbReference>
<dbReference type="PANTHER" id="PTHR22762:SF166">
    <property type="entry name" value="ALPHA-GLUCOSIDASE"/>
    <property type="match status" value="1"/>
</dbReference>
<name>A0A6M1PI28_9BACL</name>
<dbReference type="RefSeq" id="WP_165098445.1">
    <property type="nucleotide sequence ID" value="NZ_JAAKGU010000005.1"/>
</dbReference>
<dbReference type="AlphaFoldDB" id="A0A6M1PI28"/>
<evidence type="ECO:0000256" key="1">
    <source>
        <dbReference type="ARBA" id="ARBA00007806"/>
    </source>
</evidence>
<dbReference type="EMBL" id="JAAKGU010000005">
    <property type="protein sequence ID" value="NGM83217.1"/>
    <property type="molecule type" value="Genomic_DNA"/>
</dbReference>
<evidence type="ECO:0000256" key="4">
    <source>
        <dbReference type="RuleBase" id="RU361185"/>
    </source>
</evidence>
<dbReference type="SUPFAM" id="SSF51011">
    <property type="entry name" value="Glycosyl hydrolase domain"/>
    <property type="match status" value="1"/>
</dbReference>
<evidence type="ECO:0000259" key="8">
    <source>
        <dbReference type="Pfam" id="PF21365"/>
    </source>
</evidence>
<dbReference type="InterPro" id="IPR033403">
    <property type="entry name" value="DUF5110"/>
</dbReference>
<evidence type="ECO:0000313" key="10">
    <source>
        <dbReference type="Proteomes" id="UP000480151"/>
    </source>
</evidence>
<keyword evidence="10" id="KW-1185">Reference proteome</keyword>
<reference evidence="9 10" key="1">
    <citation type="submission" date="2020-02" db="EMBL/GenBank/DDBJ databases">
        <authorList>
            <person name="Gao J."/>
            <person name="Sun J."/>
        </authorList>
    </citation>
    <scope>NUCLEOTIDE SEQUENCE [LARGE SCALE GENOMIC DNA]</scope>
    <source>
        <strain evidence="9 10">7124</strain>
    </source>
</reference>
<dbReference type="Pfam" id="PF21365">
    <property type="entry name" value="Glyco_hydro_31_3rd"/>
    <property type="match status" value="1"/>
</dbReference>
<dbReference type="Pfam" id="PF01055">
    <property type="entry name" value="Glyco_hydro_31_2nd"/>
    <property type="match status" value="1"/>
</dbReference>
<dbReference type="InterPro" id="IPR011013">
    <property type="entry name" value="Gal_mutarotase_sf_dom"/>
</dbReference>
<proteinExistence type="inferred from homology"/>
<dbReference type="InterPro" id="IPR000322">
    <property type="entry name" value="Glyco_hydro_31_TIM"/>
</dbReference>
<keyword evidence="2 4" id="KW-0378">Hydrolase</keyword>
<dbReference type="InterPro" id="IPR030458">
    <property type="entry name" value="Glyco_hydro_31_AS"/>
</dbReference>
<dbReference type="PROSITE" id="PS00129">
    <property type="entry name" value="GLYCOSYL_HYDROL_F31_1"/>
    <property type="match status" value="1"/>
</dbReference>
<feature type="domain" description="Glycoside hydrolase family 31 TIM barrel" evidence="5">
    <location>
        <begin position="261"/>
        <end position="586"/>
    </location>
</feature>
<organism evidence="9 10">
    <name type="scientific">Paenibacillus apii</name>
    <dbReference type="NCBI Taxonomy" id="1850370"/>
    <lineage>
        <taxon>Bacteria</taxon>
        <taxon>Bacillati</taxon>
        <taxon>Bacillota</taxon>
        <taxon>Bacilli</taxon>
        <taxon>Bacillales</taxon>
        <taxon>Paenibacillaceae</taxon>
        <taxon>Paenibacillus</taxon>
    </lineage>
</organism>
<evidence type="ECO:0000259" key="6">
    <source>
        <dbReference type="Pfam" id="PF13802"/>
    </source>
</evidence>
<sequence>MLTSEQISPDKLHSDYAASFTLMLGRVIKIEQEAGRVIFTCVNGKFAVSKARAGAVRIRLFAGAAPDEEINMKTTPAIVEGGSGAGAAETELPVADIGLAYLVETDEITIEVVKEDGSLRFKDSSGHIWARNPMMAWNEQKSAIALFRASENVHYYGLGEKTGFLDKRGERYEMWNSDNFSPHVPEIEALYQSIPFLIVNEPECSYGIFLDNPGRSVFDMRTSSEAFTVQADTGGLDYYLIPGPQLKDVVKKYTALTGRIQLPPQWSIGYHQSRYSYMDQDEVMEMARTFREKEIPCDVIHLDIHYMNEYRVFTFDPARFPDPKAMIAELKTMGIRIVPIVDPGVKLDPEYRVYQEGTDSDLFCLKPDGSPFVGPVWPGPSVFPDFSDAKAREWWGDLHRFFTDMGIEGIWNDMNEPSVFNENKTIDPDTLHRYDGNPATHAEIHNLYGMLMSKATAEGMIRNLDGRRPFVLSRAGYAGIQRYAAVWTGDNRSFWEHMALAMPMVLNLGLSGVSFSGPDIGGFGHHTTGELLARWTQMGALFPFCRNHSMLETVRQEPWSFGPEVEDICREYIRLRYSLMPLLYSLFREASETGMPIIRPLLLEYPEDPNVANLCDQFLLGDQILAAPVYRPDTFHRVVYLPEGNWFDYKTGEKRAGGCHFMASAPLDTLPLYVKEGAIIPSTAPALSAEFERPSDLFLDIYTPENGEGAFDLYDDDGATFAYKDKKYNLYRLRVVGTEGTVKFTIHPEWTGYGEGWKRWTLTFKHLPFAGCLPDFGKEAADRDELETLAEGWHFDNAARELTVVLNQPLEDVELVVKTRA</sequence>
<feature type="domain" description="Glycosyl hydrolase family 31 C-terminal" evidence="8">
    <location>
        <begin position="594"/>
        <end position="680"/>
    </location>
</feature>
<comment type="caution">
    <text evidence="9">The sequence shown here is derived from an EMBL/GenBank/DDBJ whole genome shotgun (WGS) entry which is preliminary data.</text>
</comment>
<dbReference type="CDD" id="cd06604">
    <property type="entry name" value="GH31_glucosidase_II_MalA"/>
    <property type="match status" value="1"/>
</dbReference>
<evidence type="ECO:0000256" key="3">
    <source>
        <dbReference type="ARBA" id="ARBA00023295"/>
    </source>
</evidence>
<feature type="domain" description="DUF5110" evidence="7">
    <location>
        <begin position="697"/>
        <end position="764"/>
    </location>
</feature>
<gene>
    <name evidence="9" type="ORF">G5B47_12410</name>
</gene>
<keyword evidence="3 4" id="KW-0326">Glycosidase</keyword>
<comment type="similarity">
    <text evidence="1 4">Belongs to the glycosyl hydrolase 31 family.</text>
</comment>
<protein>
    <submittedName>
        <fullName evidence="9">DUF5110 domain-containing protein</fullName>
    </submittedName>
</protein>
<dbReference type="InterPro" id="IPR017853">
    <property type="entry name" value="GH"/>
</dbReference>